<dbReference type="Proteomes" id="UP000326202">
    <property type="component" value="Chromosome"/>
</dbReference>
<dbReference type="GO" id="GO:0008757">
    <property type="term" value="F:S-adenosylmethionine-dependent methyltransferase activity"/>
    <property type="evidence" value="ECO:0007669"/>
    <property type="project" value="InterPro"/>
</dbReference>
<dbReference type="AlphaFoldDB" id="A0A5J6MGT3"/>
<accession>A0A5J6MGT3</accession>
<organism evidence="2 3">
    <name type="scientific">Hypericibacter terrae</name>
    <dbReference type="NCBI Taxonomy" id="2602015"/>
    <lineage>
        <taxon>Bacteria</taxon>
        <taxon>Pseudomonadati</taxon>
        <taxon>Pseudomonadota</taxon>
        <taxon>Alphaproteobacteria</taxon>
        <taxon>Rhodospirillales</taxon>
        <taxon>Dongiaceae</taxon>
        <taxon>Hypericibacter</taxon>
    </lineage>
</organism>
<reference evidence="2 3" key="1">
    <citation type="submission" date="2019-08" db="EMBL/GenBank/DDBJ databases">
        <title>Hyperibacter terrae gen. nov., sp. nov. and Hyperibacter viscosus sp. nov., two new members in the family Rhodospirillaceae isolated from the rhizosphere of Hypericum perforatum.</title>
        <authorList>
            <person name="Noviana Z."/>
        </authorList>
    </citation>
    <scope>NUCLEOTIDE SEQUENCE [LARGE SCALE GENOMIC DNA]</scope>
    <source>
        <strain evidence="2 3">R5913</strain>
    </source>
</reference>
<dbReference type="Gene3D" id="3.40.50.150">
    <property type="entry name" value="Vaccinia Virus protein VP39"/>
    <property type="match status" value="1"/>
</dbReference>
<keyword evidence="2" id="KW-0489">Methyltransferase</keyword>
<sequence>MNPPSYRTASDRETAMEADARNAEQVEFWNGPGGRHWIKLQEMWDIVLGPVGMAIFERAAVRPGERVIDIGCGCGGTTIELGQSVGRTGEVLGLDISAPMLARAEERRPKGMPIQFLQADATTHPLSPGHFDLLFSRFGVMFFAEPARAFANLRRGLRPKGRLAFSCFRDSKDNPWMLVPLKAAYEHVPPLPKLGPEDPGPFAFASEERVRRILGDAGFGAIRMEPVDLAFDLAAGRGLDAAVAATLEIGATSRAVDGQPPAVRDAVAASVRKVLAPYQRGPSVPLPAALWIVTAINP</sequence>
<dbReference type="CDD" id="cd02440">
    <property type="entry name" value="AdoMet_MTases"/>
    <property type="match status" value="1"/>
</dbReference>
<dbReference type="Pfam" id="PF08241">
    <property type="entry name" value="Methyltransf_11"/>
    <property type="match status" value="1"/>
</dbReference>
<dbReference type="PANTHER" id="PTHR43861:SF1">
    <property type="entry name" value="TRANS-ACONITATE 2-METHYLTRANSFERASE"/>
    <property type="match status" value="1"/>
</dbReference>
<dbReference type="KEGG" id="htq:FRZ44_19890"/>
<protein>
    <submittedName>
        <fullName evidence="2">Methyltransferase</fullName>
    </submittedName>
</protein>
<name>A0A5J6MGT3_9PROT</name>
<dbReference type="InterPro" id="IPR013216">
    <property type="entry name" value="Methyltransf_11"/>
</dbReference>
<gene>
    <name evidence="2" type="ORF">FRZ44_19890</name>
</gene>
<proteinExistence type="predicted"/>
<dbReference type="SUPFAM" id="SSF53335">
    <property type="entry name" value="S-adenosyl-L-methionine-dependent methyltransferases"/>
    <property type="match status" value="1"/>
</dbReference>
<evidence type="ECO:0000259" key="1">
    <source>
        <dbReference type="Pfam" id="PF08241"/>
    </source>
</evidence>
<feature type="domain" description="Methyltransferase type 11" evidence="1">
    <location>
        <begin position="68"/>
        <end position="165"/>
    </location>
</feature>
<dbReference type="PANTHER" id="PTHR43861">
    <property type="entry name" value="TRANS-ACONITATE 2-METHYLTRANSFERASE-RELATED"/>
    <property type="match status" value="1"/>
</dbReference>
<evidence type="ECO:0000313" key="3">
    <source>
        <dbReference type="Proteomes" id="UP000326202"/>
    </source>
</evidence>
<keyword evidence="2" id="KW-0808">Transferase</keyword>
<keyword evidence="3" id="KW-1185">Reference proteome</keyword>
<dbReference type="EMBL" id="CP042906">
    <property type="protein sequence ID" value="QEX16694.1"/>
    <property type="molecule type" value="Genomic_DNA"/>
</dbReference>
<dbReference type="GO" id="GO:0032259">
    <property type="term" value="P:methylation"/>
    <property type="evidence" value="ECO:0007669"/>
    <property type="project" value="UniProtKB-KW"/>
</dbReference>
<evidence type="ECO:0000313" key="2">
    <source>
        <dbReference type="EMBL" id="QEX16694.1"/>
    </source>
</evidence>
<dbReference type="InterPro" id="IPR029063">
    <property type="entry name" value="SAM-dependent_MTases_sf"/>
</dbReference>